<dbReference type="InterPro" id="IPR047640">
    <property type="entry name" value="RpiR-like"/>
</dbReference>
<evidence type="ECO:0000313" key="2">
    <source>
        <dbReference type="EMBL" id="MDK9580619.1"/>
    </source>
</evidence>
<name>A0ABT7HJB6_9FUSO</name>
<protein>
    <submittedName>
        <fullName evidence="2">SIS domain-containing protein</fullName>
    </submittedName>
</protein>
<feature type="domain" description="SIS" evidence="1">
    <location>
        <begin position="1"/>
        <end position="133"/>
    </location>
</feature>
<dbReference type="InterPro" id="IPR046348">
    <property type="entry name" value="SIS_dom_sf"/>
</dbReference>
<dbReference type="CDD" id="cd05013">
    <property type="entry name" value="SIS_RpiR"/>
    <property type="match status" value="1"/>
</dbReference>
<sequence>MKRAKRIFCIGIGMSSQVCIEFNRQLKLLGFWANDYIEKYAIQTIPDIIDQNDLIVDFSLSGEDSEINKMLLNTKMKGARIAGICSLSNNSLANLSDTLITVYNTRIERKRIRSRLMLHLAATLIIEKLIMSI</sequence>
<dbReference type="PROSITE" id="PS51464">
    <property type="entry name" value="SIS"/>
    <property type="match status" value="1"/>
</dbReference>
<dbReference type="Proteomes" id="UP001225134">
    <property type="component" value="Unassembled WGS sequence"/>
</dbReference>
<dbReference type="PANTHER" id="PTHR30514:SF21">
    <property type="entry name" value="RPIR-FAMILY TRANSCRIPTIONAL REGULATOR"/>
    <property type="match status" value="1"/>
</dbReference>
<dbReference type="Pfam" id="PF01380">
    <property type="entry name" value="SIS"/>
    <property type="match status" value="1"/>
</dbReference>
<proteinExistence type="predicted"/>
<dbReference type="PANTHER" id="PTHR30514">
    <property type="entry name" value="GLUCOKINASE"/>
    <property type="match status" value="1"/>
</dbReference>
<comment type="caution">
    <text evidence="2">The sequence shown here is derived from an EMBL/GenBank/DDBJ whole genome shotgun (WGS) entry which is preliminary data.</text>
</comment>
<dbReference type="InterPro" id="IPR001347">
    <property type="entry name" value="SIS_dom"/>
</dbReference>
<dbReference type="EMBL" id="JASSPP010000004">
    <property type="protein sequence ID" value="MDK9580619.1"/>
    <property type="molecule type" value="Genomic_DNA"/>
</dbReference>
<keyword evidence="3" id="KW-1185">Reference proteome</keyword>
<gene>
    <name evidence="2" type="ORF">QQA45_03710</name>
</gene>
<evidence type="ECO:0000259" key="1">
    <source>
        <dbReference type="PROSITE" id="PS51464"/>
    </source>
</evidence>
<evidence type="ECO:0000313" key="3">
    <source>
        <dbReference type="Proteomes" id="UP001225134"/>
    </source>
</evidence>
<dbReference type="Gene3D" id="3.40.50.10490">
    <property type="entry name" value="Glucose-6-phosphate isomerase like protein, domain 1"/>
    <property type="match status" value="1"/>
</dbReference>
<dbReference type="InterPro" id="IPR035472">
    <property type="entry name" value="RpiR-like_SIS"/>
</dbReference>
<reference evidence="2 3" key="1">
    <citation type="submission" date="2023-06" db="EMBL/GenBank/DDBJ databases">
        <title>Antibody response to the Sneathia vaginalis cytopathogenic toxin A during pregnancy.</title>
        <authorList>
            <person name="Mccoy Z.T."/>
            <person name="Serrano M.G."/>
            <person name="Spaine K."/>
            <person name="Edwards D.J."/>
            <person name="Buck G.A."/>
            <person name="Jefferson K."/>
        </authorList>
    </citation>
    <scope>NUCLEOTIDE SEQUENCE [LARGE SCALE GENOMIC DNA]</scope>
    <source>
        <strain evidence="2 3">CCUG 42621</strain>
    </source>
</reference>
<dbReference type="SUPFAM" id="SSF53697">
    <property type="entry name" value="SIS domain"/>
    <property type="match status" value="1"/>
</dbReference>
<organism evidence="2 3">
    <name type="scientific">Sneathia sanguinegens</name>
    <dbReference type="NCBI Taxonomy" id="40543"/>
    <lineage>
        <taxon>Bacteria</taxon>
        <taxon>Fusobacteriati</taxon>
        <taxon>Fusobacteriota</taxon>
        <taxon>Fusobacteriia</taxon>
        <taxon>Fusobacteriales</taxon>
        <taxon>Leptotrichiaceae</taxon>
        <taxon>Sneathia</taxon>
    </lineage>
</organism>
<accession>A0ABT7HJB6</accession>